<reference evidence="8" key="1">
    <citation type="submission" date="2014-07" db="EMBL/GenBank/DDBJ databases">
        <authorList>
            <person name="Hornung V.Bastian."/>
        </authorList>
    </citation>
    <scope>NUCLEOTIDE SEQUENCE</scope>
    <source>
        <strain evidence="8">PCE-S</strain>
    </source>
</reference>
<dbReference type="CDD" id="cd07560">
    <property type="entry name" value="Peptidase_S41_CPP"/>
    <property type="match status" value="1"/>
</dbReference>
<keyword evidence="6" id="KW-0812">Transmembrane</keyword>
<dbReference type="InterPro" id="IPR001478">
    <property type="entry name" value="PDZ"/>
</dbReference>
<proteinExistence type="inferred from homology"/>
<dbReference type="GO" id="GO:0006508">
    <property type="term" value="P:proteolysis"/>
    <property type="evidence" value="ECO:0007669"/>
    <property type="project" value="UniProtKB-KW"/>
</dbReference>
<dbReference type="GO" id="GO:0030288">
    <property type="term" value="C:outer membrane-bounded periplasmic space"/>
    <property type="evidence" value="ECO:0007669"/>
    <property type="project" value="TreeGrafter"/>
</dbReference>
<dbReference type="GO" id="GO:0007165">
    <property type="term" value="P:signal transduction"/>
    <property type="evidence" value="ECO:0007669"/>
    <property type="project" value="TreeGrafter"/>
</dbReference>
<dbReference type="Gene3D" id="3.90.226.10">
    <property type="entry name" value="2-enoyl-CoA Hydratase, Chain A, domain 1"/>
    <property type="match status" value="1"/>
</dbReference>
<dbReference type="PANTHER" id="PTHR32060">
    <property type="entry name" value="TAIL-SPECIFIC PROTEASE"/>
    <property type="match status" value="1"/>
</dbReference>
<dbReference type="RefSeq" id="WP_208926683.1">
    <property type="nucleotide sequence ID" value="NZ_LK996017.1"/>
</dbReference>
<dbReference type="GO" id="GO:0008236">
    <property type="term" value="F:serine-type peptidase activity"/>
    <property type="evidence" value="ECO:0007669"/>
    <property type="project" value="UniProtKB-KW"/>
</dbReference>
<dbReference type="MEROPS" id="S41.004"/>
<dbReference type="Gene3D" id="3.30.750.44">
    <property type="match status" value="1"/>
</dbReference>
<dbReference type="Pfam" id="PF22694">
    <property type="entry name" value="CtpB_N-like"/>
    <property type="match status" value="1"/>
</dbReference>
<organism evidence="8">
    <name type="scientific">Desulfitobacterium hafniense</name>
    <name type="common">Desulfitobacterium frappieri</name>
    <dbReference type="NCBI Taxonomy" id="49338"/>
    <lineage>
        <taxon>Bacteria</taxon>
        <taxon>Bacillati</taxon>
        <taxon>Bacillota</taxon>
        <taxon>Clostridia</taxon>
        <taxon>Eubacteriales</taxon>
        <taxon>Desulfitobacteriaceae</taxon>
        <taxon>Desulfitobacterium</taxon>
    </lineage>
</organism>
<comment type="similarity">
    <text evidence="1 5">Belongs to the peptidase S41A family.</text>
</comment>
<keyword evidence="6" id="KW-0472">Membrane</keyword>
<dbReference type="InterPro" id="IPR041489">
    <property type="entry name" value="PDZ_6"/>
</dbReference>
<dbReference type="InterPro" id="IPR029045">
    <property type="entry name" value="ClpP/crotonase-like_dom_sf"/>
</dbReference>
<evidence type="ECO:0000256" key="5">
    <source>
        <dbReference type="RuleBase" id="RU004404"/>
    </source>
</evidence>
<dbReference type="SUPFAM" id="SSF50156">
    <property type="entry name" value="PDZ domain-like"/>
    <property type="match status" value="1"/>
</dbReference>
<evidence type="ECO:0000259" key="7">
    <source>
        <dbReference type="PROSITE" id="PS50106"/>
    </source>
</evidence>
<dbReference type="AlphaFoldDB" id="A0A098BAT7"/>
<evidence type="ECO:0000256" key="1">
    <source>
        <dbReference type="ARBA" id="ARBA00009179"/>
    </source>
</evidence>
<dbReference type="InterPro" id="IPR055210">
    <property type="entry name" value="CtpA/B_N"/>
</dbReference>
<evidence type="ECO:0000256" key="4">
    <source>
        <dbReference type="ARBA" id="ARBA00022825"/>
    </source>
</evidence>
<keyword evidence="3 5" id="KW-0378">Hydrolase</keyword>
<dbReference type="Pfam" id="PF03572">
    <property type="entry name" value="Peptidase_S41"/>
    <property type="match status" value="1"/>
</dbReference>
<feature type="domain" description="PDZ" evidence="7">
    <location>
        <begin position="89"/>
        <end position="172"/>
    </location>
</feature>
<sequence>MDLQESRWKEYLKNLGWVLAIGCLIFTVVVGGFIVTNLDHLGRLARVVKLVESDYLEEVSVDTLIDGATKGIVDSLGDPYSSYMNAQENEELMQQIEGKFGGVGIILSLKDPQKLVVLRPIKNTPAAKAGLQPGDVIIKIDDVDATTIDQEKAVSLMRGNPGTNVTLVVYRESIKQNVTVPLTRENIAVPTVEGLALPGNSDIAYIGISQFSSHTALELNEVLRNMDISKYKGMILDLRYNHGGELESAVGVASYFVQPGPIVYIVDKGGNAVTKASEGNYLGIPFVVLVNEESASAAEIVSGAIKDRGTGTLVGTKTFGKGIVQTIYQLDRGTSVKLTTAKYLTPNKIDIHKKGIEPDVEVKLKDGEEATLSPTTKAFDTQLTEALKVLRQQMK</sequence>
<dbReference type="EMBL" id="LK996017">
    <property type="protein sequence ID" value="CDX05001.1"/>
    <property type="molecule type" value="Genomic_DNA"/>
</dbReference>
<keyword evidence="6" id="KW-1133">Transmembrane helix</keyword>
<name>A0A098BAT7_DESHA</name>
<keyword evidence="4 5" id="KW-0720">Serine protease</keyword>
<dbReference type="InterPro" id="IPR004447">
    <property type="entry name" value="Peptidase_S41A"/>
</dbReference>
<dbReference type="SMART" id="SM00228">
    <property type="entry name" value="PDZ"/>
    <property type="match status" value="1"/>
</dbReference>
<dbReference type="SMART" id="SM00245">
    <property type="entry name" value="TSPc"/>
    <property type="match status" value="1"/>
</dbReference>
<evidence type="ECO:0000256" key="3">
    <source>
        <dbReference type="ARBA" id="ARBA00022801"/>
    </source>
</evidence>
<protein>
    <submittedName>
        <fullName evidence="8">Carboxy-terminal processing protease CtpB</fullName>
    </submittedName>
</protein>
<keyword evidence="2 5" id="KW-0645">Protease</keyword>
<dbReference type="PROSITE" id="PS50106">
    <property type="entry name" value="PDZ"/>
    <property type="match status" value="1"/>
</dbReference>
<dbReference type="NCBIfam" id="TIGR00225">
    <property type="entry name" value="prc"/>
    <property type="match status" value="1"/>
</dbReference>
<dbReference type="Pfam" id="PF17820">
    <property type="entry name" value="PDZ_6"/>
    <property type="match status" value="1"/>
</dbReference>
<feature type="transmembrane region" description="Helical" evidence="6">
    <location>
        <begin position="15"/>
        <end position="36"/>
    </location>
</feature>
<dbReference type="CDD" id="cd06782">
    <property type="entry name" value="cpPDZ_CPP-like"/>
    <property type="match status" value="1"/>
</dbReference>
<accession>A0A098BAT7</accession>
<evidence type="ECO:0000256" key="6">
    <source>
        <dbReference type="SAM" id="Phobius"/>
    </source>
</evidence>
<dbReference type="InterPro" id="IPR005151">
    <property type="entry name" value="Tail-specific_protease"/>
</dbReference>
<dbReference type="Gene3D" id="2.30.42.10">
    <property type="match status" value="1"/>
</dbReference>
<dbReference type="GO" id="GO:0004175">
    <property type="term" value="F:endopeptidase activity"/>
    <property type="evidence" value="ECO:0007669"/>
    <property type="project" value="TreeGrafter"/>
</dbReference>
<evidence type="ECO:0000256" key="2">
    <source>
        <dbReference type="ARBA" id="ARBA00022670"/>
    </source>
</evidence>
<dbReference type="SUPFAM" id="SSF52096">
    <property type="entry name" value="ClpP/crotonase"/>
    <property type="match status" value="1"/>
</dbReference>
<evidence type="ECO:0000313" key="8">
    <source>
        <dbReference type="EMBL" id="CDX05001.1"/>
    </source>
</evidence>
<dbReference type="PATRIC" id="fig|49338.4.peg.5507"/>
<dbReference type="FunFam" id="2.30.42.10:FF:000063">
    <property type="entry name" value="Peptidase, S41 family"/>
    <property type="match status" value="1"/>
</dbReference>
<dbReference type="PANTHER" id="PTHR32060:SF30">
    <property type="entry name" value="CARBOXY-TERMINAL PROCESSING PROTEASE CTPA"/>
    <property type="match status" value="1"/>
</dbReference>
<gene>
    <name evidence="8" type="ORF">DPCES_5115</name>
</gene>
<dbReference type="InterPro" id="IPR036034">
    <property type="entry name" value="PDZ_sf"/>
</dbReference>